<dbReference type="EMBL" id="ATDT01000023">
    <property type="protein sequence ID" value="EPF16461.1"/>
    <property type="molecule type" value="Genomic_DNA"/>
</dbReference>
<gene>
    <name evidence="1" type="ORF">HMPREF0201_02824</name>
</gene>
<organism evidence="1 2">
    <name type="scientific">Cedecea davisae DSM 4568</name>
    <dbReference type="NCBI Taxonomy" id="566551"/>
    <lineage>
        <taxon>Bacteria</taxon>
        <taxon>Pseudomonadati</taxon>
        <taxon>Pseudomonadota</taxon>
        <taxon>Gammaproteobacteria</taxon>
        <taxon>Enterobacterales</taxon>
        <taxon>Enterobacteriaceae</taxon>
        <taxon>Cedecea</taxon>
    </lineage>
</organism>
<dbReference type="OrthoDB" id="6555354at2"/>
<comment type="caution">
    <text evidence="1">The sequence shown here is derived from an EMBL/GenBank/DDBJ whole genome shotgun (WGS) entry which is preliminary data.</text>
</comment>
<evidence type="ECO:0000313" key="1">
    <source>
        <dbReference type="EMBL" id="EPF16461.1"/>
    </source>
</evidence>
<reference evidence="1 2" key="1">
    <citation type="submission" date="2013-04" db="EMBL/GenBank/DDBJ databases">
        <authorList>
            <person name="Weinstock G."/>
            <person name="Sodergren E."/>
            <person name="Lobos E.A."/>
            <person name="Fulton L."/>
            <person name="Fulton R."/>
            <person name="Courtney L."/>
            <person name="Fronick C."/>
            <person name="O'Laughlin M."/>
            <person name="Godfrey J."/>
            <person name="Wilson R.M."/>
            <person name="Miner T."/>
            <person name="Farmer C."/>
            <person name="Delehaunty K."/>
            <person name="Cordes M."/>
            <person name="Minx P."/>
            <person name="Tomlinson C."/>
            <person name="Chen J."/>
            <person name="Wollam A."/>
            <person name="Pepin K.H."/>
            <person name="Palsikar V.B."/>
            <person name="Zhang X."/>
            <person name="Suruliraj S."/>
            <person name="Perna N.T."/>
            <person name="Plunkett G."/>
            <person name="Warren W."/>
            <person name="Mitreva M."/>
            <person name="Mardis E.R."/>
            <person name="Wilson R.K."/>
        </authorList>
    </citation>
    <scope>NUCLEOTIDE SEQUENCE [LARGE SCALE GENOMIC DNA]</scope>
    <source>
        <strain evidence="1 2">DSM 4568</strain>
    </source>
</reference>
<dbReference type="HOGENOM" id="CLU_079619_0_0_6"/>
<accession>S3IV59</accession>
<sequence length="304" mass="34570">MAINDKVSLPKNDELNWLTIQEALAISSHQKSKQLTEADIYRHVLYGGISLSIYFQSPVLLRKIQIKNKKVRLKSIDSSLINRLCTLDKDCFIYEKHLVPVTSGEYIHALQRVIDTNLFGYEYVLIQHLLANSLGIPPPTTKGGYINYGLTVNLYGDIFQVFENISYQERIDQQLKRLPEDIVSGITKKVLAQTTKKIGIKGYFPLHNLPPDACFVIKHSEFEKLINLPSTNAFHPSSPTRISTPLARLFWLACKNNEIIRPLIKQPYKLLSIFEQWALIEGITDRFSGDTLKTALERGSPTSI</sequence>
<protein>
    <submittedName>
        <fullName evidence="1">Uncharacterized protein</fullName>
    </submittedName>
</protein>
<proteinExistence type="predicted"/>
<dbReference type="PATRIC" id="fig|566551.4.peg.2586"/>
<evidence type="ECO:0000313" key="2">
    <source>
        <dbReference type="Proteomes" id="UP000014585"/>
    </source>
</evidence>
<name>S3IV59_9ENTR</name>
<dbReference type="STRING" id="566551.HMPREF0201_02824"/>
<dbReference type="Proteomes" id="UP000014585">
    <property type="component" value="Unassembled WGS sequence"/>
</dbReference>
<dbReference type="AlphaFoldDB" id="S3IV59"/>
<dbReference type="RefSeq" id="WP_016537116.1">
    <property type="nucleotide sequence ID" value="NZ_KE161030.1"/>
</dbReference>